<dbReference type="InterPro" id="IPR036397">
    <property type="entry name" value="RNaseH_sf"/>
</dbReference>
<dbReference type="Gene3D" id="3.30.420.10">
    <property type="entry name" value="Ribonuclease H-like superfamily/Ribonuclease H"/>
    <property type="match status" value="1"/>
</dbReference>
<dbReference type="KEGG" id="tnl:113492828"/>
<dbReference type="Pfam" id="PF00075">
    <property type="entry name" value="RNase_H"/>
    <property type="match status" value="1"/>
</dbReference>
<dbReference type="PANTHER" id="PTHR10642:SF31">
    <property type="entry name" value="RIBONUCLEASE H1"/>
    <property type="match status" value="1"/>
</dbReference>
<comment type="similarity">
    <text evidence="1">Belongs to the RNase H family.</text>
</comment>
<evidence type="ECO:0000259" key="2">
    <source>
        <dbReference type="PROSITE" id="PS50879"/>
    </source>
</evidence>
<dbReference type="RefSeq" id="XP_026726308.1">
    <property type="nucleotide sequence ID" value="XM_026870507.1"/>
</dbReference>
<dbReference type="PANTHER" id="PTHR10642">
    <property type="entry name" value="RIBONUCLEASE H1"/>
    <property type="match status" value="1"/>
</dbReference>
<name>A0A7E5VDC7_TRINI</name>
<sequence>MMANFDRDGFAQVYTDGACASNGREDARAGYGVYWGDNHPLNASEPVSGRATNNCGEIQAATRAITDAQRNGVEKITINTDSRFLIDSATKWMPGWKQNGWTTASGAPVKNQSDFRALDRAQNQGNVQVQWRHVRAHQGEYGNEMADRFAKEGASKYNRYN</sequence>
<evidence type="ECO:0000256" key="1">
    <source>
        <dbReference type="ARBA" id="ARBA00005300"/>
    </source>
</evidence>
<dbReference type="AlphaFoldDB" id="A0A7E5VDC7"/>
<dbReference type="GeneID" id="113492828"/>
<dbReference type="InParanoid" id="A0A7E5VDC7"/>
<evidence type="ECO:0000313" key="3">
    <source>
        <dbReference type="Proteomes" id="UP000322000"/>
    </source>
</evidence>
<reference evidence="4" key="1">
    <citation type="submission" date="2025-08" db="UniProtKB">
        <authorList>
            <consortium name="RefSeq"/>
        </authorList>
    </citation>
    <scope>IDENTIFICATION</scope>
</reference>
<dbReference type="SUPFAM" id="SSF53098">
    <property type="entry name" value="Ribonuclease H-like"/>
    <property type="match status" value="1"/>
</dbReference>
<dbReference type="CDD" id="cd09280">
    <property type="entry name" value="RNase_HI_eukaryote_like"/>
    <property type="match status" value="1"/>
</dbReference>
<dbReference type="InterPro" id="IPR002156">
    <property type="entry name" value="RNaseH_domain"/>
</dbReference>
<keyword evidence="3" id="KW-1185">Reference proteome</keyword>
<evidence type="ECO:0000313" key="4">
    <source>
        <dbReference type="RefSeq" id="XP_026726308.1"/>
    </source>
</evidence>
<dbReference type="InterPro" id="IPR012337">
    <property type="entry name" value="RNaseH-like_sf"/>
</dbReference>
<dbReference type="OrthoDB" id="407198at2759"/>
<dbReference type="GO" id="GO:0043137">
    <property type="term" value="P:DNA replication, removal of RNA primer"/>
    <property type="evidence" value="ECO:0007669"/>
    <property type="project" value="TreeGrafter"/>
</dbReference>
<dbReference type="FunFam" id="3.30.420.10:FF:000097">
    <property type="entry name" value="Ribonuclease H1"/>
    <property type="match status" value="1"/>
</dbReference>
<dbReference type="Proteomes" id="UP000322000">
    <property type="component" value="Chromosome 4"/>
</dbReference>
<dbReference type="InterPro" id="IPR050092">
    <property type="entry name" value="RNase_H"/>
</dbReference>
<protein>
    <submittedName>
        <fullName evidence="4">Ribonuclease H1-like</fullName>
    </submittedName>
</protein>
<dbReference type="GO" id="GO:0003676">
    <property type="term" value="F:nucleic acid binding"/>
    <property type="evidence" value="ECO:0007669"/>
    <property type="project" value="InterPro"/>
</dbReference>
<organism evidence="3 4">
    <name type="scientific">Trichoplusia ni</name>
    <name type="common">Cabbage looper</name>
    <dbReference type="NCBI Taxonomy" id="7111"/>
    <lineage>
        <taxon>Eukaryota</taxon>
        <taxon>Metazoa</taxon>
        <taxon>Ecdysozoa</taxon>
        <taxon>Arthropoda</taxon>
        <taxon>Hexapoda</taxon>
        <taxon>Insecta</taxon>
        <taxon>Pterygota</taxon>
        <taxon>Neoptera</taxon>
        <taxon>Endopterygota</taxon>
        <taxon>Lepidoptera</taxon>
        <taxon>Glossata</taxon>
        <taxon>Ditrysia</taxon>
        <taxon>Noctuoidea</taxon>
        <taxon>Noctuidae</taxon>
        <taxon>Plusiinae</taxon>
        <taxon>Trichoplusia</taxon>
    </lineage>
</organism>
<accession>A0A7E5VDC7</accession>
<feature type="domain" description="RNase H type-1" evidence="2">
    <location>
        <begin position="7"/>
        <end position="155"/>
    </location>
</feature>
<dbReference type="PROSITE" id="PS50879">
    <property type="entry name" value="RNASE_H_1"/>
    <property type="match status" value="1"/>
</dbReference>
<gene>
    <name evidence="4" type="primary">LOC113492828</name>
</gene>
<dbReference type="GO" id="GO:0004523">
    <property type="term" value="F:RNA-DNA hybrid ribonuclease activity"/>
    <property type="evidence" value="ECO:0007669"/>
    <property type="project" value="InterPro"/>
</dbReference>
<proteinExistence type="inferred from homology"/>